<keyword evidence="3" id="KW-1185">Reference proteome</keyword>
<name>A0A558BP20_9BACT</name>
<dbReference type="OrthoDB" id="506201at2"/>
<dbReference type="InterPro" id="IPR001296">
    <property type="entry name" value="Glyco_trans_1"/>
</dbReference>
<feature type="domain" description="Glycosyl transferase family 1" evidence="1">
    <location>
        <begin position="193"/>
        <end position="351"/>
    </location>
</feature>
<dbReference type="EMBL" id="VMRJ01000005">
    <property type="protein sequence ID" value="TVT38265.1"/>
    <property type="molecule type" value="Genomic_DNA"/>
</dbReference>
<dbReference type="SUPFAM" id="SSF53756">
    <property type="entry name" value="UDP-Glycosyltransferase/glycogen phosphorylase"/>
    <property type="match status" value="1"/>
</dbReference>
<evidence type="ECO:0000313" key="3">
    <source>
        <dbReference type="Proteomes" id="UP000317624"/>
    </source>
</evidence>
<proteinExistence type="predicted"/>
<gene>
    <name evidence="2" type="ORF">FNT36_18880</name>
</gene>
<accession>A0A558BP20</accession>
<dbReference type="Proteomes" id="UP000317624">
    <property type="component" value="Unassembled WGS sequence"/>
</dbReference>
<dbReference type="CDD" id="cd03801">
    <property type="entry name" value="GT4_PimA-like"/>
    <property type="match status" value="1"/>
</dbReference>
<sequence length="375" mass="41875">MKIAFISLMRFSPWGGSEELWSKTALLALTEGHTVFSLTCDWGLSTSTRIKKLQDAGVITHFYYNDSRNIVDRVAVKLGLKKPKSEIIPILDADIFVISNGSVWDFTRSRNIISSFISKPYIMLSHNTLDYGGVVAEDVRSYAIQILDQAAQRLFVSERNRQGAERQLAHGLRDYKVVSNPISIRGVAVKSFPQSDKLLMASVGSLDCDIKGQDLLLEALSSNTWQGREFRLKIYGSGPDKQYLHHLINFYGLQGKVTLEGHVADVDSIWEENQVLIVSSTTEGVPMVVVEAMLSGRPVLGTDVGAVDRYVLEDKTGFLVPVAKAKYLALGLEKLWDSREKLQQMGENAFKHTVTITETYPEKAFLNLIKNSLLE</sequence>
<evidence type="ECO:0000259" key="1">
    <source>
        <dbReference type="Pfam" id="PF00534"/>
    </source>
</evidence>
<reference evidence="2 3" key="1">
    <citation type="submission" date="2019-07" db="EMBL/GenBank/DDBJ databases">
        <title>Hymenobacter sp. straun FUR1 Genome sequencing and assembly.</title>
        <authorList>
            <person name="Chhetri G."/>
        </authorList>
    </citation>
    <scope>NUCLEOTIDE SEQUENCE [LARGE SCALE GENOMIC DNA]</scope>
    <source>
        <strain evidence="2 3">Fur1</strain>
    </source>
</reference>
<comment type="caution">
    <text evidence="2">The sequence shown here is derived from an EMBL/GenBank/DDBJ whole genome shotgun (WGS) entry which is preliminary data.</text>
</comment>
<protein>
    <submittedName>
        <fullName evidence="2">Glycosyltransferase family 4 protein</fullName>
    </submittedName>
</protein>
<dbReference type="AlphaFoldDB" id="A0A558BP20"/>
<dbReference type="Gene3D" id="3.40.50.2000">
    <property type="entry name" value="Glycogen Phosphorylase B"/>
    <property type="match status" value="2"/>
</dbReference>
<evidence type="ECO:0000313" key="2">
    <source>
        <dbReference type="EMBL" id="TVT38265.1"/>
    </source>
</evidence>
<dbReference type="Pfam" id="PF00534">
    <property type="entry name" value="Glycos_transf_1"/>
    <property type="match status" value="1"/>
</dbReference>
<dbReference type="GO" id="GO:0016757">
    <property type="term" value="F:glycosyltransferase activity"/>
    <property type="evidence" value="ECO:0007669"/>
    <property type="project" value="InterPro"/>
</dbReference>
<keyword evidence="2" id="KW-0808">Transferase</keyword>
<dbReference type="RefSeq" id="WP_144850900.1">
    <property type="nucleotide sequence ID" value="NZ_VMRJ01000005.1"/>
</dbReference>
<organism evidence="2 3">
    <name type="scientific">Hymenobacter setariae</name>
    <dbReference type="NCBI Taxonomy" id="2594794"/>
    <lineage>
        <taxon>Bacteria</taxon>
        <taxon>Pseudomonadati</taxon>
        <taxon>Bacteroidota</taxon>
        <taxon>Cytophagia</taxon>
        <taxon>Cytophagales</taxon>
        <taxon>Hymenobacteraceae</taxon>
        <taxon>Hymenobacter</taxon>
    </lineage>
</organism>
<dbReference type="PANTHER" id="PTHR12526">
    <property type="entry name" value="GLYCOSYLTRANSFERASE"/>
    <property type="match status" value="1"/>
</dbReference>